<dbReference type="PANTHER" id="PTHR31511:SF12">
    <property type="entry name" value="RHO TERMINATION FACTOR N-TERMINAL DOMAIN-CONTAINING PROTEIN"/>
    <property type="match status" value="1"/>
</dbReference>
<dbReference type="PANTHER" id="PTHR31511">
    <property type="entry name" value="PROTEIN CBG23764"/>
    <property type="match status" value="1"/>
</dbReference>
<evidence type="ECO:0000313" key="1">
    <source>
        <dbReference type="EMBL" id="KAF0715931.1"/>
    </source>
</evidence>
<dbReference type="OrthoDB" id="414982at2759"/>
<evidence type="ECO:0000313" key="2">
    <source>
        <dbReference type="Proteomes" id="UP000478052"/>
    </source>
</evidence>
<reference evidence="1 2" key="1">
    <citation type="submission" date="2019-08" db="EMBL/GenBank/DDBJ databases">
        <title>Whole genome of Aphis craccivora.</title>
        <authorList>
            <person name="Voronova N.V."/>
            <person name="Shulinski R.S."/>
            <person name="Bandarenka Y.V."/>
            <person name="Zhorov D.G."/>
            <person name="Warner D."/>
        </authorList>
    </citation>
    <scope>NUCLEOTIDE SEQUENCE [LARGE SCALE GENOMIC DNA]</scope>
    <source>
        <strain evidence="1">180601</strain>
        <tissue evidence="1">Whole Body</tissue>
    </source>
</reference>
<dbReference type="Proteomes" id="UP000478052">
    <property type="component" value="Unassembled WGS sequence"/>
</dbReference>
<accession>A0A6G0VZS1</accession>
<keyword evidence="2" id="KW-1185">Reference proteome</keyword>
<gene>
    <name evidence="1" type="ORF">FWK35_00026209</name>
</gene>
<name>A0A6G0VZS1_APHCR</name>
<organism evidence="1 2">
    <name type="scientific">Aphis craccivora</name>
    <name type="common">Cowpea aphid</name>
    <dbReference type="NCBI Taxonomy" id="307492"/>
    <lineage>
        <taxon>Eukaryota</taxon>
        <taxon>Metazoa</taxon>
        <taxon>Ecdysozoa</taxon>
        <taxon>Arthropoda</taxon>
        <taxon>Hexapoda</taxon>
        <taxon>Insecta</taxon>
        <taxon>Pterygota</taxon>
        <taxon>Neoptera</taxon>
        <taxon>Paraneoptera</taxon>
        <taxon>Hemiptera</taxon>
        <taxon>Sternorrhyncha</taxon>
        <taxon>Aphidomorpha</taxon>
        <taxon>Aphidoidea</taxon>
        <taxon>Aphididae</taxon>
        <taxon>Aphidini</taxon>
        <taxon>Aphis</taxon>
        <taxon>Aphis</taxon>
    </lineage>
</organism>
<sequence length="168" mass="20130">MLFRTVKKRYVSFSKYINSSFTIRFIDTLRFMAPRFEKFRYTAKYFSTQDMSLVTRKGVYPYEYTDNWNKLEETSLPSKEDFYIWNHFNCQTLGKYSDLYLKIDVLLLTDVFENFRDLCLTTYHLDPSFFYTAPGGFSFDCMLKLTGQRLELIHDYDIATCSDSLYII</sequence>
<proteinExistence type="predicted"/>
<evidence type="ECO:0008006" key="3">
    <source>
        <dbReference type="Google" id="ProtNLM"/>
    </source>
</evidence>
<protein>
    <recommendedName>
        <fullName evidence="3">DNA-directed DNA polymerase</fullName>
    </recommendedName>
</protein>
<dbReference type="AlphaFoldDB" id="A0A6G0VZS1"/>
<dbReference type="EMBL" id="VUJU01010087">
    <property type="protein sequence ID" value="KAF0715931.1"/>
    <property type="molecule type" value="Genomic_DNA"/>
</dbReference>
<comment type="caution">
    <text evidence="1">The sequence shown here is derived from an EMBL/GenBank/DDBJ whole genome shotgun (WGS) entry which is preliminary data.</text>
</comment>
<feature type="non-terminal residue" evidence="1">
    <location>
        <position position="168"/>
    </location>
</feature>